<evidence type="ECO:0000313" key="13">
    <source>
        <dbReference type="EMBL" id="KAL3109490.1"/>
    </source>
</evidence>
<keyword evidence="4 11" id="KW-0808">Transferase</keyword>
<comment type="caution">
    <text evidence="13">The sequence shown here is derived from an EMBL/GenBank/DDBJ whole genome shotgun (WGS) entry which is preliminary data.</text>
</comment>
<dbReference type="Proteomes" id="UP001620626">
    <property type="component" value="Unassembled WGS sequence"/>
</dbReference>
<feature type="transmembrane region" description="Helical" evidence="11">
    <location>
        <begin position="48"/>
        <end position="66"/>
    </location>
</feature>
<feature type="transmembrane region" description="Helical" evidence="11">
    <location>
        <begin position="249"/>
        <end position="273"/>
    </location>
</feature>
<gene>
    <name evidence="13" type="ORF">niasHT_012385</name>
</gene>
<evidence type="ECO:0000256" key="1">
    <source>
        <dbReference type="ARBA" id="ARBA00004141"/>
    </source>
</evidence>
<evidence type="ECO:0000256" key="4">
    <source>
        <dbReference type="ARBA" id="ARBA00022679"/>
    </source>
</evidence>
<protein>
    <recommendedName>
        <fullName evidence="11">Elongation of very long chain fatty acids protein</fullName>
        <ecNumber evidence="11">2.3.1.199</ecNumber>
    </recommendedName>
    <alternativeName>
        <fullName evidence="11">Very-long-chain 3-oxoacyl-CoA synthase</fullName>
    </alternativeName>
</protein>
<dbReference type="GO" id="GO:0016020">
    <property type="term" value="C:membrane"/>
    <property type="evidence" value="ECO:0007669"/>
    <property type="project" value="UniProtKB-SubCell"/>
</dbReference>
<feature type="compositionally biased region" description="Low complexity" evidence="12">
    <location>
        <begin position="306"/>
        <end position="322"/>
    </location>
</feature>
<dbReference type="GO" id="GO:0006633">
    <property type="term" value="P:fatty acid biosynthetic process"/>
    <property type="evidence" value="ECO:0007669"/>
    <property type="project" value="UniProtKB-KW"/>
</dbReference>
<feature type="transmembrane region" description="Helical" evidence="11">
    <location>
        <begin position="127"/>
        <end position="148"/>
    </location>
</feature>
<proteinExistence type="inferred from homology"/>
<sequence>MSISSGISFWQNVSKPVPFDNEKFLDILTADKFPEAEAKQWIDGRFPLTIQVSIAYVLVVFGTRFLMRNRPPFSLFIPLNAWNLFLAVFSTIGSLKLSREFFSTIWYHGFQASYCNVLQYTEGNNGYWVWLFITSKMFELVDTIFLVLRKRPLMFLHWYHHILTMMYAFYSYPITPAFNRWGIYLNYFVHSYMYSYYFMRSMKWRVPGVMAKFVTTIQIWQFIISVAILCHLGWLVFVENVSCDLDTRVFTVAVAMDVSYLILFINFFLHAYVYGGGKSKYRSADQKLNGSSLADQKQPMVDKQRNGNTLLMDNNNNNNSANEATPRRDG</sequence>
<keyword evidence="10 11" id="KW-0275">Fatty acid biosynthesis</keyword>
<keyword evidence="3 11" id="KW-0444">Lipid biosynthesis</keyword>
<dbReference type="EMBL" id="JBICBT010000570">
    <property type="protein sequence ID" value="KAL3109490.1"/>
    <property type="molecule type" value="Genomic_DNA"/>
</dbReference>
<comment type="catalytic activity">
    <reaction evidence="11">
        <text>a very-long-chain acyl-CoA + malonyl-CoA + H(+) = a very-long-chain 3-oxoacyl-CoA + CO2 + CoA</text>
        <dbReference type="Rhea" id="RHEA:32727"/>
        <dbReference type="ChEBI" id="CHEBI:15378"/>
        <dbReference type="ChEBI" id="CHEBI:16526"/>
        <dbReference type="ChEBI" id="CHEBI:57287"/>
        <dbReference type="ChEBI" id="CHEBI:57384"/>
        <dbReference type="ChEBI" id="CHEBI:90725"/>
        <dbReference type="ChEBI" id="CHEBI:90736"/>
        <dbReference type="EC" id="2.3.1.199"/>
    </reaction>
</comment>
<reference evidence="13 14" key="1">
    <citation type="submission" date="2024-10" db="EMBL/GenBank/DDBJ databases">
        <authorList>
            <person name="Kim D."/>
        </authorList>
    </citation>
    <scope>NUCLEOTIDE SEQUENCE [LARGE SCALE GENOMIC DNA]</scope>
    <source>
        <strain evidence="13">BH-2024</strain>
    </source>
</reference>
<name>A0ABD2L2P4_9BILA</name>
<dbReference type="EC" id="2.3.1.199" evidence="11"/>
<dbReference type="AlphaFoldDB" id="A0ABD2L2P4"/>
<evidence type="ECO:0000256" key="10">
    <source>
        <dbReference type="ARBA" id="ARBA00023160"/>
    </source>
</evidence>
<evidence type="ECO:0000256" key="5">
    <source>
        <dbReference type="ARBA" id="ARBA00022692"/>
    </source>
</evidence>
<feature type="transmembrane region" description="Helical" evidence="11">
    <location>
        <begin position="181"/>
        <end position="199"/>
    </location>
</feature>
<feature type="transmembrane region" description="Helical" evidence="11">
    <location>
        <begin position="155"/>
        <end position="175"/>
    </location>
</feature>
<comment type="pathway">
    <text evidence="2">Lipid metabolism; fatty acid biosynthesis.</text>
</comment>
<keyword evidence="6 11" id="KW-0276">Fatty acid metabolism</keyword>
<feature type="region of interest" description="Disordered" evidence="12">
    <location>
        <begin position="306"/>
        <end position="330"/>
    </location>
</feature>
<keyword evidence="7 11" id="KW-1133">Transmembrane helix</keyword>
<dbReference type="Pfam" id="PF01151">
    <property type="entry name" value="ELO"/>
    <property type="match status" value="1"/>
</dbReference>
<dbReference type="PANTHER" id="PTHR11157:SF26">
    <property type="entry name" value="ELONGATION OF LONG CHAIN FATTY ACIDS PROTEIN 1"/>
    <property type="match status" value="1"/>
</dbReference>
<dbReference type="GO" id="GO:0009922">
    <property type="term" value="F:fatty acid elongase activity"/>
    <property type="evidence" value="ECO:0007669"/>
    <property type="project" value="UniProtKB-EC"/>
</dbReference>
<dbReference type="PANTHER" id="PTHR11157">
    <property type="entry name" value="FATTY ACID ACYL TRANSFERASE-RELATED"/>
    <property type="match status" value="1"/>
</dbReference>
<feature type="transmembrane region" description="Helical" evidence="11">
    <location>
        <begin position="219"/>
        <end position="237"/>
    </location>
</feature>
<keyword evidence="5 11" id="KW-0812">Transmembrane</keyword>
<evidence type="ECO:0000256" key="12">
    <source>
        <dbReference type="SAM" id="MobiDB-lite"/>
    </source>
</evidence>
<keyword evidence="8 11" id="KW-0443">Lipid metabolism</keyword>
<keyword evidence="9 11" id="KW-0472">Membrane</keyword>
<dbReference type="InterPro" id="IPR030457">
    <property type="entry name" value="ELO_CS"/>
</dbReference>
<accession>A0ABD2L2P4</accession>
<comment type="similarity">
    <text evidence="11">Belongs to the ELO family.</text>
</comment>
<evidence type="ECO:0000256" key="2">
    <source>
        <dbReference type="ARBA" id="ARBA00005194"/>
    </source>
</evidence>
<organism evidence="13 14">
    <name type="scientific">Heterodera trifolii</name>
    <dbReference type="NCBI Taxonomy" id="157864"/>
    <lineage>
        <taxon>Eukaryota</taxon>
        <taxon>Metazoa</taxon>
        <taxon>Ecdysozoa</taxon>
        <taxon>Nematoda</taxon>
        <taxon>Chromadorea</taxon>
        <taxon>Rhabditida</taxon>
        <taxon>Tylenchina</taxon>
        <taxon>Tylenchomorpha</taxon>
        <taxon>Tylenchoidea</taxon>
        <taxon>Heteroderidae</taxon>
        <taxon>Heteroderinae</taxon>
        <taxon>Heterodera</taxon>
    </lineage>
</organism>
<evidence type="ECO:0000313" key="14">
    <source>
        <dbReference type="Proteomes" id="UP001620626"/>
    </source>
</evidence>
<evidence type="ECO:0000256" key="11">
    <source>
        <dbReference type="RuleBase" id="RU361115"/>
    </source>
</evidence>
<evidence type="ECO:0000256" key="6">
    <source>
        <dbReference type="ARBA" id="ARBA00022832"/>
    </source>
</evidence>
<evidence type="ECO:0000256" key="8">
    <source>
        <dbReference type="ARBA" id="ARBA00023098"/>
    </source>
</evidence>
<keyword evidence="14" id="KW-1185">Reference proteome</keyword>
<comment type="subcellular location">
    <subcellularLocation>
        <location evidence="1">Membrane</location>
        <topology evidence="1">Multi-pass membrane protein</topology>
    </subcellularLocation>
</comment>
<evidence type="ECO:0000256" key="3">
    <source>
        <dbReference type="ARBA" id="ARBA00022516"/>
    </source>
</evidence>
<feature type="transmembrane region" description="Helical" evidence="11">
    <location>
        <begin position="73"/>
        <end position="92"/>
    </location>
</feature>
<evidence type="ECO:0000256" key="7">
    <source>
        <dbReference type="ARBA" id="ARBA00022989"/>
    </source>
</evidence>
<dbReference type="PROSITE" id="PS01188">
    <property type="entry name" value="ELO"/>
    <property type="match status" value="1"/>
</dbReference>
<dbReference type="InterPro" id="IPR002076">
    <property type="entry name" value="ELO_fam"/>
</dbReference>
<evidence type="ECO:0000256" key="9">
    <source>
        <dbReference type="ARBA" id="ARBA00023136"/>
    </source>
</evidence>